<dbReference type="Gene3D" id="3.90.190.10">
    <property type="entry name" value="Protein tyrosine phosphatase superfamily"/>
    <property type="match status" value="1"/>
</dbReference>
<dbReference type="InterPro" id="IPR050561">
    <property type="entry name" value="PTP"/>
</dbReference>
<dbReference type="AlphaFoldDB" id="A0A183C2Y7"/>
<dbReference type="Pfam" id="PF22785">
    <property type="entry name" value="Tc-R-P"/>
    <property type="match status" value="1"/>
</dbReference>
<evidence type="ECO:0000256" key="1">
    <source>
        <dbReference type="SAM" id="MobiDB-lite"/>
    </source>
</evidence>
<evidence type="ECO:0000259" key="2">
    <source>
        <dbReference type="PROSITE" id="PS50056"/>
    </source>
</evidence>
<dbReference type="SUPFAM" id="SSF52799">
    <property type="entry name" value="(Phosphotyrosine protein) phosphatases II"/>
    <property type="match status" value="1"/>
</dbReference>
<evidence type="ECO:0000313" key="4">
    <source>
        <dbReference type="WBParaSite" id="GPLIN_000723100"/>
    </source>
</evidence>
<reference evidence="4" key="2">
    <citation type="submission" date="2016-06" db="UniProtKB">
        <authorList>
            <consortium name="WormBaseParasite"/>
        </authorList>
    </citation>
    <scope>IDENTIFICATION</scope>
</reference>
<reference evidence="3" key="1">
    <citation type="submission" date="2014-05" db="EMBL/GenBank/DDBJ databases">
        <title>The genome and life-stage specific transcriptomes of Globodera pallida elucidate key aspects of plant parasitism by a cyst nematode.</title>
        <authorList>
            <person name="Cotton J.A."/>
            <person name="Lilley C.J."/>
            <person name="Jones L.M."/>
            <person name="Kikuchi T."/>
            <person name="Reid A.J."/>
            <person name="Thorpe P."/>
            <person name="Tsai I.J."/>
            <person name="Beasley H."/>
            <person name="Blok V."/>
            <person name="Cock P.J.A."/>
            <person name="Van den Akker S.E."/>
            <person name="Holroyd N."/>
            <person name="Hunt M."/>
            <person name="Mantelin S."/>
            <person name="Naghra H."/>
            <person name="Pain A."/>
            <person name="Palomares-Rius J.E."/>
            <person name="Zarowiecki M."/>
            <person name="Berriman M."/>
            <person name="Jones J.T."/>
            <person name="Urwin P.E."/>
        </authorList>
    </citation>
    <scope>NUCLEOTIDE SEQUENCE [LARGE SCALE GENOMIC DNA]</scope>
    <source>
        <strain evidence="3">Lindley</strain>
    </source>
</reference>
<feature type="domain" description="Tyrosine specific protein phosphatases" evidence="2">
    <location>
        <begin position="164"/>
        <end position="218"/>
    </location>
</feature>
<dbReference type="PROSITE" id="PS00383">
    <property type="entry name" value="TYR_PHOSPHATASE_1"/>
    <property type="match status" value="1"/>
</dbReference>
<accession>A0A183C2Y7</accession>
<dbReference type="PROSITE" id="PS50056">
    <property type="entry name" value="TYR_PHOSPHATASE_2"/>
    <property type="match status" value="1"/>
</dbReference>
<feature type="region of interest" description="Disordered" evidence="1">
    <location>
        <begin position="1"/>
        <end position="20"/>
    </location>
</feature>
<dbReference type="PANTHER" id="PTHR23339">
    <property type="entry name" value="TYROSINE SPECIFIC PROTEIN PHOSPHATASE AND DUAL SPECIFICITY PROTEIN PHOSPHATASE"/>
    <property type="match status" value="1"/>
</dbReference>
<dbReference type="Proteomes" id="UP000050741">
    <property type="component" value="Unassembled WGS sequence"/>
</dbReference>
<keyword evidence="3" id="KW-1185">Reference proteome</keyword>
<dbReference type="InterPro" id="IPR029021">
    <property type="entry name" value="Prot-tyrosine_phosphatase-like"/>
</dbReference>
<dbReference type="InterPro" id="IPR016130">
    <property type="entry name" value="Tyr_Pase_AS"/>
</dbReference>
<protein>
    <submittedName>
        <fullName evidence="4">TYR_PHOSPHATASE_2 domain-containing protein</fullName>
    </submittedName>
</protein>
<proteinExistence type="predicted"/>
<evidence type="ECO:0000313" key="3">
    <source>
        <dbReference type="Proteomes" id="UP000050741"/>
    </source>
</evidence>
<organism evidence="3 4">
    <name type="scientific">Globodera pallida</name>
    <name type="common">Potato cyst nematode worm</name>
    <name type="synonym">Heterodera pallida</name>
    <dbReference type="NCBI Taxonomy" id="36090"/>
    <lineage>
        <taxon>Eukaryota</taxon>
        <taxon>Metazoa</taxon>
        <taxon>Ecdysozoa</taxon>
        <taxon>Nematoda</taxon>
        <taxon>Chromadorea</taxon>
        <taxon>Rhabditida</taxon>
        <taxon>Tylenchina</taxon>
        <taxon>Tylenchomorpha</taxon>
        <taxon>Tylenchoidea</taxon>
        <taxon>Heteroderidae</taxon>
        <taxon>Heteroderinae</taxon>
        <taxon>Globodera</taxon>
    </lineage>
</organism>
<dbReference type="InterPro" id="IPR000387">
    <property type="entry name" value="Tyr_Pase_dom"/>
</dbReference>
<name>A0A183C2Y7_GLOPA</name>
<sequence length="441" mass="50168">MIQEPEEVPREVRVASPSPATKLAEQPLEPNRVIVNRRTSTQLHLTHTGGQQEQKKKNVTVRPSYSSLRTNIIRMTPESMKITDEILAMARPTSRTFEEFGLIKQLKRLGIRTILNLQCAKEHDFCGPPLIAHTGFTYDPEIIMGEKVYYFNFAIPDFGTASSKSILDICKVIWFSLTYGRTAVHCHAGLGRTGTLIACFFVWPNSIQSIDQINIVEEFECHVQKYGTALPSIFFANNGTTLWQLMFNQSQFLPSDEARRYTHIPKVLYLLCDRLLRKVFGKDGFQYVTPNAHHARSCTFGTIFVDWQNAFTPSGKLQVREMVTAFARITAFPYEKDQALINHFQQLSLIKAESAIGELETRQLIILLNAFLEAIKRPYCTRRSLIDALGHFSPDNPTVLPPPDNQEEEEVEFVKMLMNPVAHFAGTDDLFGLLEAINFYN</sequence>
<dbReference type="WBParaSite" id="GPLIN_000723100">
    <property type="protein sequence ID" value="GPLIN_000723100"/>
    <property type="gene ID" value="GPLIN_000723100"/>
</dbReference>